<evidence type="ECO:0000259" key="11">
    <source>
        <dbReference type="PROSITE" id="PS50262"/>
    </source>
</evidence>
<evidence type="ECO:0000256" key="7">
    <source>
        <dbReference type="ARBA" id="ARBA00023170"/>
    </source>
</evidence>
<evidence type="ECO:0000256" key="9">
    <source>
        <dbReference type="RuleBase" id="RU000688"/>
    </source>
</evidence>
<gene>
    <name evidence="12" type="primary">CCHa1-R</name>
    <name evidence="12" type="ORF">TNIN_16581</name>
</gene>
<keyword evidence="6 10" id="KW-0472">Membrane</keyword>
<dbReference type="SUPFAM" id="SSF81321">
    <property type="entry name" value="Family A G protein-coupled receptor-like"/>
    <property type="match status" value="1"/>
</dbReference>
<feature type="transmembrane region" description="Helical" evidence="10">
    <location>
        <begin position="142"/>
        <end position="166"/>
    </location>
</feature>
<dbReference type="PRINTS" id="PR00237">
    <property type="entry name" value="GPCRRHODOPSN"/>
</dbReference>
<feature type="transmembrane region" description="Helical" evidence="10">
    <location>
        <begin position="178"/>
        <end position="201"/>
    </location>
</feature>
<feature type="transmembrane region" description="Helical" evidence="10">
    <location>
        <begin position="61"/>
        <end position="87"/>
    </location>
</feature>
<dbReference type="InterPro" id="IPR000276">
    <property type="entry name" value="GPCR_Rhodpsn"/>
</dbReference>
<dbReference type="Pfam" id="PF00001">
    <property type="entry name" value="7tm_1"/>
    <property type="match status" value="1"/>
</dbReference>
<evidence type="ECO:0000256" key="8">
    <source>
        <dbReference type="ARBA" id="ARBA00023224"/>
    </source>
</evidence>
<feature type="transmembrane region" description="Helical" evidence="10">
    <location>
        <begin position="285"/>
        <end position="306"/>
    </location>
</feature>
<sequence length="391" mass="45206">MTQFTENKLSSEEDICDFCPSALPFVNFSDMVLTIDDDDIDSNSTWNLTEYVPYEQRLETYVVPVVFAFVFVVGLLGNGTLISIFLLHKTMRTVPNTYIISLAIGDFILIVGTVPFISTIYTFESWPYGEFMCKLSEFLKDISMAVTVFTLTLLSYDRYIAIVLPMKKHTGSRAKTRTIMIVFSIWFLSVILACPGAYFSFLWQVPVSQDRIIYVCYPFPKDMMPWYPRIVVLTKFLLVYGMPLILIGSFYVMIAWHLITSSRNNIGQNPSHVKQLKSRTKVAKIVLAFVLIFAVCFFPSHVFLIWYYFDSNPNEHYNGFWHSWKIMGYVLTFANSCLNPIALYLISSVFRNHFKRYLFCCCCKPEEIRKETVTLHSTTLRHTPEGTIKNV</sequence>
<keyword evidence="13" id="KW-1185">Reference proteome</keyword>
<feature type="transmembrane region" description="Helical" evidence="10">
    <location>
        <begin position="326"/>
        <end position="346"/>
    </location>
</feature>
<feature type="domain" description="G-protein coupled receptors family 1 profile" evidence="11">
    <location>
        <begin position="77"/>
        <end position="343"/>
    </location>
</feature>
<reference evidence="12" key="1">
    <citation type="submission" date="2020-08" db="EMBL/GenBank/DDBJ databases">
        <title>Multicomponent nature underlies the extraordinary mechanical properties of spider dragline silk.</title>
        <authorList>
            <person name="Kono N."/>
            <person name="Nakamura H."/>
            <person name="Mori M."/>
            <person name="Yoshida Y."/>
            <person name="Ohtoshi R."/>
            <person name="Malay A.D."/>
            <person name="Moran D.A.P."/>
            <person name="Tomita M."/>
            <person name="Numata K."/>
            <person name="Arakawa K."/>
        </authorList>
    </citation>
    <scope>NUCLEOTIDE SEQUENCE</scope>
</reference>
<protein>
    <submittedName>
        <fullName evidence="12">Neuropeptide CCHamide-1 receptor</fullName>
    </submittedName>
</protein>
<dbReference type="Gene3D" id="1.20.1070.10">
    <property type="entry name" value="Rhodopsin 7-helix transmembrane proteins"/>
    <property type="match status" value="1"/>
</dbReference>
<dbReference type="Proteomes" id="UP000886998">
    <property type="component" value="Unassembled WGS sequence"/>
</dbReference>
<proteinExistence type="inferred from homology"/>
<keyword evidence="7 9" id="KW-0675">Receptor</keyword>
<dbReference type="EMBL" id="BMAV01022168">
    <property type="protein sequence ID" value="GFY76826.1"/>
    <property type="molecule type" value="Genomic_DNA"/>
</dbReference>
<evidence type="ECO:0000256" key="3">
    <source>
        <dbReference type="ARBA" id="ARBA00022692"/>
    </source>
</evidence>
<evidence type="ECO:0000256" key="2">
    <source>
        <dbReference type="ARBA" id="ARBA00010663"/>
    </source>
</evidence>
<dbReference type="InterPro" id="IPR017452">
    <property type="entry name" value="GPCR_Rhodpsn_7TM"/>
</dbReference>
<keyword evidence="5 9" id="KW-0297">G-protein coupled receptor</keyword>
<name>A0A8X6YPJ8_9ARAC</name>
<dbReference type="PROSITE" id="PS50262">
    <property type="entry name" value="G_PROTEIN_RECEP_F1_2"/>
    <property type="match status" value="1"/>
</dbReference>
<evidence type="ECO:0000256" key="5">
    <source>
        <dbReference type="ARBA" id="ARBA00023040"/>
    </source>
</evidence>
<dbReference type="GO" id="GO:0008188">
    <property type="term" value="F:neuropeptide receptor activity"/>
    <property type="evidence" value="ECO:0007669"/>
    <property type="project" value="TreeGrafter"/>
</dbReference>
<keyword evidence="8 9" id="KW-0807">Transducer</keyword>
<keyword evidence="3 9" id="KW-0812">Transmembrane</keyword>
<comment type="caution">
    <text evidence="12">The sequence shown here is derived from an EMBL/GenBank/DDBJ whole genome shotgun (WGS) entry which is preliminary data.</text>
</comment>
<evidence type="ECO:0000256" key="4">
    <source>
        <dbReference type="ARBA" id="ARBA00022989"/>
    </source>
</evidence>
<keyword evidence="4 10" id="KW-1133">Transmembrane helix</keyword>
<comment type="subcellular location">
    <subcellularLocation>
        <location evidence="1">Membrane</location>
        <topology evidence="1">Multi-pass membrane protein</topology>
    </subcellularLocation>
</comment>
<accession>A0A8X6YPJ8</accession>
<dbReference type="PANTHER" id="PTHR45695:SF26">
    <property type="entry name" value="NEUROPEPTIDE CCHAMIDE-1 RECEPTOR"/>
    <property type="match status" value="1"/>
</dbReference>
<feature type="transmembrane region" description="Helical" evidence="10">
    <location>
        <begin position="237"/>
        <end position="259"/>
    </location>
</feature>
<dbReference type="OrthoDB" id="10049706at2759"/>
<evidence type="ECO:0000256" key="6">
    <source>
        <dbReference type="ARBA" id="ARBA00023136"/>
    </source>
</evidence>
<evidence type="ECO:0000313" key="13">
    <source>
        <dbReference type="Proteomes" id="UP000886998"/>
    </source>
</evidence>
<dbReference type="GO" id="GO:0005886">
    <property type="term" value="C:plasma membrane"/>
    <property type="evidence" value="ECO:0007669"/>
    <property type="project" value="TreeGrafter"/>
</dbReference>
<comment type="similarity">
    <text evidence="2 9">Belongs to the G-protein coupled receptor 1 family.</text>
</comment>
<feature type="transmembrane region" description="Helical" evidence="10">
    <location>
        <begin position="99"/>
        <end position="122"/>
    </location>
</feature>
<dbReference type="PROSITE" id="PS00237">
    <property type="entry name" value="G_PROTEIN_RECEP_F1_1"/>
    <property type="match status" value="1"/>
</dbReference>
<organism evidence="12 13">
    <name type="scientific">Trichonephila inaurata madagascariensis</name>
    <dbReference type="NCBI Taxonomy" id="2747483"/>
    <lineage>
        <taxon>Eukaryota</taxon>
        <taxon>Metazoa</taxon>
        <taxon>Ecdysozoa</taxon>
        <taxon>Arthropoda</taxon>
        <taxon>Chelicerata</taxon>
        <taxon>Arachnida</taxon>
        <taxon>Araneae</taxon>
        <taxon>Araneomorphae</taxon>
        <taxon>Entelegynae</taxon>
        <taxon>Araneoidea</taxon>
        <taxon>Nephilidae</taxon>
        <taxon>Trichonephila</taxon>
        <taxon>Trichonephila inaurata</taxon>
    </lineage>
</organism>
<evidence type="ECO:0000313" key="12">
    <source>
        <dbReference type="EMBL" id="GFY76826.1"/>
    </source>
</evidence>
<dbReference type="PANTHER" id="PTHR45695">
    <property type="entry name" value="LEUCOKININ RECEPTOR-RELATED"/>
    <property type="match status" value="1"/>
</dbReference>
<evidence type="ECO:0000256" key="1">
    <source>
        <dbReference type="ARBA" id="ARBA00004141"/>
    </source>
</evidence>
<evidence type="ECO:0000256" key="10">
    <source>
        <dbReference type="SAM" id="Phobius"/>
    </source>
</evidence>
<dbReference type="AlphaFoldDB" id="A0A8X6YPJ8"/>